<evidence type="ECO:0000256" key="2">
    <source>
        <dbReference type="ARBA" id="ARBA00022694"/>
    </source>
</evidence>
<gene>
    <name evidence="6" type="ORF">WJX75_006918</name>
</gene>
<dbReference type="InterPro" id="IPR002804">
    <property type="entry name" value="Archease"/>
</dbReference>
<comment type="caution">
    <text evidence="6">The sequence shown here is derived from an EMBL/GenBank/DDBJ whole genome shotgun (WGS) entry which is preliminary data.</text>
</comment>
<accession>A0ABR2Z192</accession>
<proteinExistence type="inferred from homology"/>
<dbReference type="PANTHER" id="PTHR12682:SF11">
    <property type="entry name" value="PROTEIN ARCHEASE"/>
    <property type="match status" value="1"/>
</dbReference>
<dbReference type="InterPro" id="IPR036820">
    <property type="entry name" value="Archease_dom_sf"/>
</dbReference>
<keyword evidence="3" id="KW-0479">Metal-binding</keyword>
<evidence type="ECO:0000259" key="5">
    <source>
        <dbReference type="Pfam" id="PF01951"/>
    </source>
</evidence>
<dbReference type="PANTHER" id="PTHR12682">
    <property type="entry name" value="ARCHEASE"/>
    <property type="match status" value="1"/>
</dbReference>
<keyword evidence="2" id="KW-0819">tRNA processing</keyword>
<dbReference type="SUPFAM" id="SSF69819">
    <property type="entry name" value="MTH1598-like"/>
    <property type="match status" value="1"/>
</dbReference>
<organism evidence="6 7">
    <name type="scientific">Coccomyxa subellipsoidea</name>
    <dbReference type="NCBI Taxonomy" id="248742"/>
    <lineage>
        <taxon>Eukaryota</taxon>
        <taxon>Viridiplantae</taxon>
        <taxon>Chlorophyta</taxon>
        <taxon>core chlorophytes</taxon>
        <taxon>Trebouxiophyceae</taxon>
        <taxon>Trebouxiophyceae incertae sedis</taxon>
        <taxon>Coccomyxaceae</taxon>
        <taxon>Coccomyxa</taxon>
    </lineage>
</organism>
<evidence type="ECO:0000256" key="1">
    <source>
        <dbReference type="ARBA" id="ARBA00007963"/>
    </source>
</evidence>
<dbReference type="EMBL" id="JALJOT010000002">
    <property type="protein sequence ID" value="KAK9917654.1"/>
    <property type="molecule type" value="Genomic_DNA"/>
</dbReference>
<dbReference type="InterPro" id="IPR023572">
    <property type="entry name" value="Archease_dom"/>
</dbReference>
<keyword evidence="7" id="KW-1185">Reference proteome</keyword>
<evidence type="ECO:0000313" key="6">
    <source>
        <dbReference type="EMBL" id="KAK9917654.1"/>
    </source>
</evidence>
<name>A0ABR2Z192_9CHLO</name>
<keyword evidence="4" id="KW-0106">Calcium</keyword>
<evidence type="ECO:0000256" key="3">
    <source>
        <dbReference type="ARBA" id="ARBA00022723"/>
    </source>
</evidence>
<sequence>MGESMPQYRSAAEGNFLFEYLDHTADIQIHAWGCSLEEAFANAGLGMFNYMTPLSEIAKDPSCSRYFDVEGHDEQSLLYNFLDELLFVFSTELLVCCELTVLTLDRATWKIRAFANGEKFERGRHASGTEIKAITYSAMQITEKEHDAEVFVIVDI</sequence>
<evidence type="ECO:0000256" key="4">
    <source>
        <dbReference type="ARBA" id="ARBA00022837"/>
    </source>
</evidence>
<dbReference type="Pfam" id="PF01951">
    <property type="entry name" value="Archease"/>
    <property type="match status" value="1"/>
</dbReference>
<protein>
    <recommendedName>
        <fullName evidence="5">Archease domain-containing protein</fullName>
    </recommendedName>
</protein>
<dbReference type="Proteomes" id="UP001491310">
    <property type="component" value="Unassembled WGS sequence"/>
</dbReference>
<comment type="similarity">
    <text evidence="1">Belongs to the archease family.</text>
</comment>
<reference evidence="6 7" key="1">
    <citation type="journal article" date="2024" name="Nat. Commun.">
        <title>Phylogenomics reveals the evolutionary origins of lichenization in chlorophyte algae.</title>
        <authorList>
            <person name="Puginier C."/>
            <person name="Libourel C."/>
            <person name="Otte J."/>
            <person name="Skaloud P."/>
            <person name="Haon M."/>
            <person name="Grisel S."/>
            <person name="Petersen M."/>
            <person name="Berrin J.G."/>
            <person name="Delaux P.M."/>
            <person name="Dal Grande F."/>
            <person name="Keller J."/>
        </authorList>
    </citation>
    <scope>NUCLEOTIDE SEQUENCE [LARGE SCALE GENOMIC DNA]</scope>
    <source>
        <strain evidence="6 7">SAG 216-7</strain>
    </source>
</reference>
<feature type="domain" description="Archease" evidence="5">
    <location>
        <begin position="18"/>
        <end position="156"/>
    </location>
</feature>
<evidence type="ECO:0000313" key="7">
    <source>
        <dbReference type="Proteomes" id="UP001491310"/>
    </source>
</evidence>
<dbReference type="Gene3D" id="3.55.10.10">
    <property type="entry name" value="Archease domain"/>
    <property type="match status" value="1"/>
</dbReference>